<dbReference type="InterPro" id="IPR013106">
    <property type="entry name" value="Ig_V-set"/>
</dbReference>
<dbReference type="SUPFAM" id="SSF49899">
    <property type="entry name" value="Concanavalin A-like lectins/glucanases"/>
    <property type="match status" value="1"/>
</dbReference>
<reference evidence="12" key="2">
    <citation type="journal article" date="2014" name="Nat. Commun.">
        <title>The cavefish genome reveals candidate genes for eye loss.</title>
        <authorList>
            <person name="McGaugh S.E."/>
            <person name="Gross J.B."/>
            <person name="Aken B."/>
            <person name="Blin M."/>
            <person name="Borowsky R."/>
            <person name="Chalopin D."/>
            <person name="Hinaux H."/>
            <person name="Jeffery W.R."/>
            <person name="Keene A."/>
            <person name="Ma L."/>
            <person name="Minx P."/>
            <person name="Murphy D."/>
            <person name="O'Quin K.E."/>
            <person name="Retaux S."/>
            <person name="Rohner N."/>
            <person name="Searle S.M."/>
            <person name="Stahl B.A."/>
            <person name="Tabin C."/>
            <person name="Volff J.N."/>
            <person name="Yoshizawa M."/>
            <person name="Warren W.C."/>
        </authorList>
    </citation>
    <scope>NUCLEOTIDE SEQUENCE [LARGE SCALE GENOMIC DNA]</scope>
    <source>
        <strain evidence="12">female</strain>
    </source>
</reference>
<feature type="transmembrane region" description="Helical" evidence="8">
    <location>
        <begin position="378"/>
        <end position="402"/>
    </location>
</feature>
<evidence type="ECO:0000313" key="12">
    <source>
        <dbReference type="Proteomes" id="UP000018467"/>
    </source>
</evidence>
<dbReference type="Pfam" id="PF07686">
    <property type="entry name" value="V-set"/>
    <property type="match status" value="1"/>
</dbReference>
<dbReference type="SUPFAM" id="SSF48726">
    <property type="entry name" value="Immunoglobulin"/>
    <property type="match status" value="1"/>
</dbReference>
<dbReference type="InterPro" id="IPR013783">
    <property type="entry name" value="Ig-like_fold"/>
</dbReference>
<comment type="similarity">
    <text evidence="2">Belongs to the immunoglobulin superfamily. BTN/MOG family.</text>
</comment>
<evidence type="ECO:0000256" key="1">
    <source>
        <dbReference type="ARBA" id="ARBA00004370"/>
    </source>
</evidence>
<dbReference type="InterPro" id="IPR003877">
    <property type="entry name" value="SPRY_dom"/>
</dbReference>
<dbReference type="InterPro" id="IPR043136">
    <property type="entry name" value="B30.2/SPRY_sf"/>
</dbReference>
<keyword evidence="3" id="KW-0732">Signal</keyword>
<protein>
    <recommendedName>
        <fullName evidence="13">Ig-like domain-containing protein</fullName>
    </recommendedName>
</protein>
<dbReference type="InterPro" id="IPR003879">
    <property type="entry name" value="Butyrophylin_SPRY"/>
</dbReference>
<keyword evidence="7" id="KW-0393">Immunoglobulin domain</keyword>
<evidence type="ECO:0000256" key="4">
    <source>
        <dbReference type="ARBA" id="ARBA00023136"/>
    </source>
</evidence>
<dbReference type="Gene3D" id="2.60.40.10">
    <property type="entry name" value="Immunoglobulins"/>
    <property type="match status" value="1"/>
</dbReference>
<dbReference type="PROSITE" id="PS50835">
    <property type="entry name" value="IG_LIKE"/>
    <property type="match status" value="1"/>
</dbReference>
<dbReference type="Proteomes" id="UP000018467">
    <property type="component" value="Unassembled WGS sequence"/>
</dbReference>
<evidence type="ECO:0000256" key="2">
    <source>
        <dbReference type="ARBA" id="ARBA00007591"/>
    </source>
</evidence>
<reference evidence="11" key="3">
    <citation type="submission" date="2025-08" db="UniProtKB">
        <authorList>
            <consortium name="Ensembl"/>
        </authorList>
    </citation>
    <scope>IDENTIFICATION</scope>
</reference>
<dbReference type="Gene3D" id="2.60.120.920">
    <property type="match status" value="1"/>
</dbReference>
<dbReference type="GO" id="GO:0016020">
    <property type="term" value="C:membrane"/>
    <property type="evidence" value="ECO:0007669"/>
    <property type="project" value="UniProtKB-SubCell"/>
</dbReference>
<dbReference type="InParanoid" id="A0A3B1KK38"/>
<dbReference type="PRINTS" id="PR01407">
    <property type="entry name" value="BUTYPHLNCDUF"/>
</dbReference>
<dbReference type="AlphaFoldDB" id="A0A3B1KK38"/>
<dbReference type="InterPro" id="IPR036179">
    <property type="entry name" value="Ig-like_dom_sf"/>
</dbReference>
<dbReference type="InterPro" id="IPR007110">
    <property type="entry name" value="Ig-like_dom"/>
</dbReference>
<evidence type="ECO:0000313" key="11">
    <source>
        <dbReference type="Ensembl" id="ENSAMXP00000054094.1"/>
    </source>
</evidence>
<dbReference type="Ensembl" id="ENSAMXT00000043133.1">
    <property type="protein sequence ID" value="ENSAMXP00000054094.1"/>
    <property type="gene ID" value="ENSAMXG00000041513.1"/>
</dbReference>
<dbReference type="STRING" id="7994.ENSAMXP00000054094"/>
<dbReference type="PANTHER" id="PTHR24100">
    <property type="entry name" value="BUTYROPHILIN"/>
    <property type="match status" value="1"/>
</dbReference>
<dbReference type="InterPro" id="IPR013320">
    <property type="entry name" value="ConA-like_dom_sf"/>
</dbReference>
<dbReference type="GeneTree" id="ENSGT01120000271914"/>
<dbReference type="SMART" id="SM00406">
    <property type="entry name" value="IGv"/>
    <property type="match status" value="1"/>
</dbReference>
<dbReference type="InterPro" id="IPR001870">
    <property type="entry name" value="B30.2/SPRY"/>
</dbReference>
<evidence type="ECO:0000256" key="3">
    <source>
        <dbReference type="ARBA" id="ARBA00022729"/>
    </source>
</evidence>
<evidence type="ECO:0000256" key="5">
    <source>
        <dbReference type="ARBA" id="ARBA00023157"/>
    </source>
</evidence>
<dbReference type="InterPro" id="IPR050504">
    <property type="entry name" value="IgSF_BTN/MOG"/>
</dbReference>
<sequence length="470" mass="53640">MKQISQGPGDSIAGCSYPFSVVVPRAPVYGLLGSSVTLPCSISPPLNAVNFEVLWFRPQEGHTPIVFYQDLEIRKNPRNPQYQGRVSLIGGLDKGNVSVKLENIRLEDKGEYICRVEKTDEGEEWYDEATVSLQVKGEIQRQIMECGSTYLNSGVFEYSFICVLHKCVVMMVGVCVCVILCMCRVMERSLYGRPHPLHPPSDVQHWSRSLLCFFTISYGGSGMTCTQPKEKREEYSSKIFTLCKQRFSSGQQYWELKVKEDYNQKRSWYVGVATEEADRINGIKFTPARGFWVLFYEEGKGVYIRESPTPTPLSHNSEDLNVIGVFLDCDNHTLSFYNAETQSLIYTYTSVTFITSLRPLIIKNYEFMYETMYNCHTLACVCPVFFLFWFFPALVLCSLVLFTCHVSQPCAAVFWSCPCLSPALSSVTPPVSFVTPPPHYLHRCPYTLRNISTDLYLKEYKACRWGCTLY</sequence>
<reference evidence="12" key="1">
    <citation type="submission" date="2013-03" db="EMBL/GenBank/DDBJ databases">
        <authorList>
            <person name="Jeffery W."/>
            <person name="Warren W."/>
            <person name="Wilson R.K."/>
        </authorList>
    </citation>
    <scope>NUCLEOTIDE SEQUENCE</scope>
    <source>
        <strain evidence="12">female</strain>
    </source>
</reference>
<dbReference type="Pfam" id="PF00622">
    <property type="entry name" value="SPRY"/>
    <property type="match status" value="1"/>
</dbReference>
<name>A0A3B1KK38_ASTMX</name>
<evidence type="ECO:0000256" key="7">
    <source>
        <dbReference type="ARBA" id="ARBA00023319"/>
    </source>
</evidence>
<evidence type="ECO:0000256" key="8">
    <source>
        <dbReference type="SAM" id="Phobius"/>
    </source>
</evidence>
<keyword evidence="6" id="KW-0325">Glycoprotein</keyword>
<dbReference type="Bgee" id="ENSAMXG00000041513">
    <property type="expression patterns" value="Expressed in muscle tissue and 7 other cell types or tissues"/>
</dbReference>
<evidence type="ECO:0000259" key="10">
    <source>
        <dbReference type="PROSITE" id="PS50835"/>
    </source>
</evidence>
<keyword evidence="5" id="KW-1015">Disulfide bond</keyword>
<reference evidence="11" key="4">
    <citation type="submission" date="2025-09" db="UniProtKB">
        <authorList>
            <consortium name="Ensembl"/>
        </authorList>
    </citation>
    <scope>IDENTIFICATION</scope>
</reference>
<evidence type="ECO:0000256" key="6">
    <source>
        <dbReference type="ARBA" id="ARBA00023180"/>
    </source>
</evidence>
<dbReference type="PROSITE" id="PS50188">
    <property type="entry name" value="B302_SPRY"/>
    <property type="match status" value="1"/>
</dbReference>
<keyword evidence="12" id="KW-1185">Reference proteome</keyword>
<dbReference type="InterPro" id="IPR003599">
    <property type="entry name" value="Ig_sub"/>
</dbReference>
<dbReference type="GO" id="GO:0050863">
    <property type="term" value="P:regulation of T cell activation"/>
    <property type="evidence" value="ECO:0007669"/>
    <property type="project" value="UniProtKB-ARBA"/>
</dbReference>
<feature type="transmembrane region" description="Helical" evidence="8">
    <location>
        <begin position="158"/>
        <end position="183"/>
    </location>
</feature>
<keyword evidence="8" id="KW-1133">Transmembrane helix</keyword>
<organism evidence="11 12">
    <name type="scientific">Astyanax mexicanus</name>
    <name type="common">Blind cave fish</name>
    <name type="synonym">Astyanax fasciatus mexicanus</name>
    <dbReference type="NCBI Taxonomy" id="7994"/>
    <lineage>
        <taxon>Eukaryota</taxon>
        <taxon>Metazoa</taxon>
        <taxon>Chordata</taxon>
        <taxon>Craniata</taxon>
        <taxon>Vertebrata</taxon>
        <taxon>Euteleostomi</taxon>
        <taxon>Actinopterygii</taxon>
        <taxon>Neopterygii</taxon>
        <taxon>Teleostei</taxon>
        <taxon>Ostariophysi</taxon>
        <taxon>Characiformes</taxon>
        <taxon>Characoidei</taxon>
        <taxon>Acestrorhamphidae</taxon>
        <taxon>Acestrorhamphinae</taxon>
        <taxon>Astyanax</taxon>
    </lineage>
</organism>
<dbReference type="SMART" id="SM00409">
    <property type="entry name" value="IG"/>
    <property type="match status" value="1"/>
</dbReference>
<feature type="domain" description="Ig-like" evidence="10">
    <location>
        <begin position="18"/>
        <end position="132"/>
    </location>
</feature>
<evidence type="ECO:0008006" key="13">
    <source>
        <dbReference type="Google" id="ProtNLM"/>
    </source>
</evidence>
<keyword evidence="8" id="KW-0812">Transmembrane</keyword>
<proteinExistence type="inferred from homology"/>
<dbReference type="FunFam" id="2.60.40.10:FF:000142">
    <property type="entry name" value="V-set domain-containing T-cell activation inhibitor 1"/>
    <property type="match status" value="1"/>
</dbReference>
<comment type="subcellular location">
    <subcellularLocation>
        <location evidence="1">Membrane</location>
    </subcellularLocation>
</comment>
<accession>A0A3B1KK38</accession>
<dbReference type="SMART" id="SM00449">
    <property type="entry name" value="SPRY"/>
    <property type="match status" value="1"/>
</dbReference>
<dbReference type="GO" id="GO:1903037">
    <property type="term" value="P:regulation of leukocyte cell-cell adhesion"/>
    <property type="evidence" value="ECO:0007669"/>
    <property type="project" value="UniProtKB-ARBA"/>
</dbReference>
<evidence type="ECO:0000259" key="9">
    <source>
        <dbReference type="PROSITE" id="PS50188"/>
    </source>
</evidence>
<feature type="domain" description="B30.2/SPRY" evidence="9">
    <location>
        <begin position="175"/>
        <end position="378"/>
    </location>
</feature>
<keyword evidence="4 8" id="KW-0472">Membrane</keyword>